<dbReference type="Pfam" id="PF06985">
    <property type="entry name" value="HET"/>
    <property type="match status" value="1"/>
</dbReference>
<name>E3RV74_PYRTT</name>
<accession>E3RV74</accession>
<dbReference type="InterPro" id="IPR010730">
    <property type="entry name" value="HET"/>
</dbReference>
<proteinExistence type="predicted"/>
<dbReference type="OrthoDB" id="2157530at2759"/>
<organism evidence="3">
    <name type="scientific">Pyrenophora teres f. teres (strain 0-1)</name>
    <name type="common">Barley net blotch fungus</name>
    <name type="synonym">Drechslera teres f. teres</name>
    <dbReference type="NCBI Taxonomy" id="861557"/>
    <lineage>
        <taxon>Eukaryota</taxon>
        <taxon>Fungi</taxon>
        <taxon>Dikarya</taxon>
        <taxon>Ascomycota</taxon>
        <taxon>Pezizomycotina</taxon>
        <taxon>Dothideomycetes</taxon>
        <taxon>Pleosporomycetidae</taxon>
        <taxon>Pleosporales</taxon>
        <taxon>Pleosporineae</taxon>
        <taxon>Pleosporaceae</taxon>
        <taxon>Pyrenophora</taxon>
    </lineage>
</organism>
<evidence type="ECO:0000259" key="1">
    <source>
        <dbReference type="Pfam" id="PF06985"/>
    </source>
</evidence>
<dbReference type="PANTHER" id="PTHR24148:SF73">
    <property type="entry name" value="HET DOMAIN PROTEIN (AFU_ORTHOLOGUE AFUA_8G01020)"/>
    <property type="match status" value="1"/>
</dbReference>
<dbReference type="AlphaFoldDB" id="E3RV74"/>
<dbReference type="InterPro" id="IPR052895">
    <property type="entry name" value="HetReg/Transcr_Mod"/>
</dbReference>
<dbReference type="EMBL" id="GL535240">
    <property type="protein sequence ID" value="EFQ90382.1"/>
    <property type="molecule type" value="Genomic_DNA"/>
</dbReference>
<dbReference type="KEGG" id="pte:PTT_13053"/>
<evidence type="ECO:0000313" key="3">
    <source>
        <dbReference type="Proteomes" id="UP000001067"/>
    </source>
</evidence>
<evidence type="ECO:0000313" key="2">
    <source>
        <dbReference type="EMBL" id="EFQ90382.1"/>
    </source>
</evidence>
<feature type="domain" description="Heterokaryon incompatibility" evidence="1">
    <location>
        <begin position="87"/>
        <end position="256"/>
    </location>
</feature>
<keyword evidence="3" id="KW-1185">Reference proteome</keyword>
<gene>
    <name evidence="2" type="ORF">PTT_13053</name>
</gene>
<dbReference type="Proteomes" id="UP000001067">
    <property type="component" value="Unassembled WGS sequence"/>
</dbReference>
<dbReference type="PANTHER" id="PTHR24148">
    <property type="entry name" value="ANKYRIN REPEAT DOMAIN-CONTAINING PROTEIN 39 HOMOLOG-RELATED"/>
    <property type="match status" value="1"/>
</dbReference>
<dbReference type="eggNOG" id="ENOG502SMU2">
    <property type="taxonomic scope" value="Eukaryota"/>
</dbReference>
<dbReference type="HOGENOM" id="CLU_004184_7_4_1"/>
<reference evidence="2 3" key="1">
    <citation type="journal article" date="2010" name="Genome Biol.">
        <title>A first genome assembly of the barley fungal pathogen Pyrenophora teres f. teres.</title>
        <authorList>
            <person name="Ellwood S.R."/>
            <person name="Liu Z."/>
            <person name="Syme R.A."/>
            <person name="Lai Z."/>
            <person name="Hane J.K."/>
            <person name="Keiper F."/>
            <person name="Moffat C.S."/>
            <person name="Oliver R.P."/>
            <person name="Friesen T.L."/>
        </authorList>
    </citation>
    <scope>NUCLEOTIDE SEQUENCE [LARGE SCALE GENOMIC DNA]</scope>
    <source>
        <strain evidence="2 3">0-1</strain>
    </source>
</reference>
<sequence>MDRNLVPWYKRSIGKTSNLKPRLLDATKRVQSRLPFRSYRKENGLLYKPLDTTKDEFRLLSLEPNADPDSTITCRLFTASLTDEPSYTALSYVWGDPTITKPIFVNDIEVQVTVNLEVALRHIREAHEEIVIWVDALCINQSDVHERNKQVTRMKELYSKTQLVYAWLGDDTNGTVEAVFQHMSKVSSYFGGQIEELEDFFGEFRHYIESDLGQKAQKTIIESYRTGILSVSEAFYEDLSAFTDQPYWQRIWIQQELLLAPKVLLLCGRFSSPLRDFLVWRMSLEYVDIEQTIISSFDANIPTTSDTLNIPTIVNAIWWVPDKLASVLATFGRCEATLPHDYIYGALGSYRGYRCITIDYEKPVALIFGEVVRVMAEEDGNLYLRCQPRRHDAAVLHRLPSWVPDFCSGEFRRYYSVPLYFPWYKAEITFTSNPEILRTYGWIIDTVKTVTLFDNSEENFAANSRIAWNFLQNNVATKNPAGIPFLQAICRNIFHYRRQCDFLDPTLLYQIRSFFHWVFKMGAEDDHLQYDSSVMSNARFDNFLKQHGLENLFESFETLPHEIVQSLLFAKYTGAIEHLIEPYRGAKDHTSFSSMTAQQRMAPFWGCDTLPAEFLADVEWCVEFESNNAISMEKELQKVSYQTLIVTQQGYTGLATRDASIGDSICLVRGCPHPTLIRSFGQSYEVVGQSFIVGLMENELFKDGTLTEKNGQMLDFV</sequence>
<protein>
    <recommendedName>
        <fullName evidence="1">Heterokaryon incompatibility domain-containing protein</fullName>
    </recommendedName>
</protein>